<dbReference type="Gene3D" id="3.10.20.440">
    <property type="entry name" value="2Fe-2S iron-sulphur cluster binding domain, sarcosine oxidase, alpha subunit, N-terminal domain"/>
    <property type="match status" value="1"/>
</dbReference>
<proteinExistence type="inferred from homology"/>
<dbReference type="InterPro" id="IPR041117">
    <property type="entry name" value="SoxA_A3"/>
</dbReference>
<accession>A0A975TR35</accession>
<protein>
    <submittedName>
        <fullName evidence="6">Sarcosine oxidase subunit alpha family protein</fullName>
    </submittedName>
</protein>
<dbReference type="InterPro" id="IPR027266">
    <property type="entry name" value="TrmE/GcvT-like"/>
</dbReference>
<dbReference type="PANTHER" id="PTHR43757:SF2">
    <property type="entry name" value="AMINOMETHYLTRANSFERASE, MITOCHONDRIAL"/>
    <property type="match status" value="1"/>
</dbReference>
<dbReference type="InterPro" id="IPR013977">
    <property type="entry name" value="GcvT_C"/>
</dbReference>
<dbReference type="PIRSF" id="PIRSF037980">
    <property type="entry name" value="SoxA"/>
    <property type="match status" value="1"/>
</dbReference>
<dbReference type="Pfam" id="PF08669">
    <property type="entry name" value="GCV_T_C"/>
    <property type="match status" value="1"/>
</dbReference>
<dbReference type="Proteomes" id="UP000693972">
    <property type="component" value="Unassembled WGS sequence"/>
</dbReference>
<dbReference type="GO" id="GO:0046653">
    <property type="term" value="P:tetrahydrofolate metabolic process"/>
    <property type="evidence" value="ECO:0007669"/>
    <property type="project" value="InterPro"/>
</dbReference>
<evidence type="ECO:0000256" key="1">
    <source>
        <dbReference type="ARBA" id="ARBA00008609"/>
    </source>
</evidence>
<keyword evidence="2" id="KW-0560">Oxidoreductase</keyword>
<organism evidence="6">
    <name type="scientific">Gymnodinialimonas phycosphaerae</name>
    <dbReference type="NCBI Taxonomy" id="2841589"/>
    <lineage>
        <taxon>Bacteria</taxon>
        <taxon>Pseudomonadati</taxon>
        <taxon>Pseudomonadota</taxon>
        <taxon>Alphaproteobacteria</taxon>
        <taxon>Rhodobacterales</taxon>
        <taxon>Paracoccaceae</taxon>
        <taxon>Gymnodinialimonas</taxon>
    </lineage>
</organism>
<sequence>MRLDNQGLVDRSSLSRFHFNGQPYTGFKGDTVASALMANGVKLMGRSFKYHRPRGVLTAGSEEPNALIQVGAGDAMLPNVRATVQEVFTGLETSSQNHMGPLAYDLLSVNDLFPNFLSAGFYYKTFMWPRAFWERVYEPAIRRAAGLGRMTLAANPDPSERAFAFCDVLVIGGGPAGLMAALTAAMSGADVILLEETADLGGQLLSDGDVIDGIPADIWVSETVEKLKETGNVRIMTRTTATGVYDGLTFGAVERVGSHVPRADDLPQECFWRIRAGQAVLAAGALERPIAFPDNDRPGIMMASAIRTYINRYGVTPGEKVAIFAANDDAHKTALELLDAGVDVAAVIDSRPDAQAIGDYRLHRGAQVVGSRGRQALREITVRSGGSEFRLETDCLGLSGGWNPTLHLTCHLGARPEWDAGIHAFVPKANAIAGLRPAGACNGTLHTEGCLREGRQAAEEALKALGRRVRKPDLPQAEDAAGATQALWSVEAKGRAWLDFANDVTTKDVKQSAAEGFKSVEHMKRYTTQGMAPDQGKSSNIGALAVLADATGRGIPETGTTTYRPPFTPVALGTMAAGAQGKGFAPERFTTSDKAARARGAPMIAVGLWYRASYMPQPGETHWRQSCDREVTMVRTAVGVVDVSTLGKIEIFGKDAGAFLDFLYTNNFSALKPGRARYGLMLREDGHVMDDGTTACLAEGHYVMTTTTAAAGQVMAHMEFVSQVLKPEWDVAFTSVTEQWAQFSVAGPRARDLINGIADQPIDNDSFPFMQCGAVKVHGIGARLFRISFSGEHAYEVAVPSAYGDALYRDLVARAEALGGGAYGMEALNVLRIEKGFITHSEINGRVTAFDVGMQGMLSKKKDFIGKAAATRPGLLEEDRERLVGLKPVGAVKELTAGAHFFEADAAPTRQNDLGYVTSVGYSPTLGHFIGLGFLRDGPNRIGHHMKIVDHLRGVTAEVEICDPVFFDPDGGRARG</sequence>
<dbReference type="InterPro" id="IPR006277">
    <property type="entry name" value="Sarcosine_oxidase_asu"/>
</dbReference>
<dbReference type="PRINTS" id="PR00469">
    <property type="entry name" value="PNDRDTASEII"/>
</dbReference>
<keyword evidence="7" id="KW-1185">Reference proteome</keyword>
<dbReference type="Pfam" id="PF01571">
    <property type="entry name" value="GCV_T"/>
    <property type="match status" value="1"/>
</dbReference>
<dbReference type="Gene3D" id="3.50.50.60">
    <property type="entry name" value="FAD/NAD(P)-binding domain"/>
    <property type="match status" value="1"/>
</dbReference>
<evidence type="ECO:0000259" key="4">
    <source>
        <dbReference type="Pfam" id="PF08669"/>
    </source>
</evidence>
<name>A0A975TR35_9RHOB</name>
<dbReference type="SUPFAM" id="SSF51905">
    <property type="entry name" value="FAD/NAD(P)-binding domain"/>
    <property type="match status" value="1"/>
</dbReference>
<dbReference type="InterPro" id="IPR036188">
    <property type="entry name" value="FAD/NAD-bd_sf"/>
</dbReference>
<dbReference type="SUPFAM" id="SSF101790">
    <property type="entry name" value="Aminomethyltransferase beta-barrel domain"/>
    <property type="match status" value="1"/>
</dbReference>
<comment type="similarity">
    <text evidence="1">Belongs to the GcvT family.</text>
</comment>
<dbReference type="InterPro" id="IPR028896">
    <property type="entry name" value="GcvT/YgfZ/DmdA"/>
</dbReference>
<dbReference type="InterPro" id="IPR006222">
    <property type="entry name" value="GCVT_N"/>
</dbReference>
<dbReference type="RefSeq" id="WP_257892947.1">
    <property type="nucleotide sequence ID" value="NZ_JAIMBW010000001.1"/>
</dbReference>
<evidence type="ECO:0000313" key="7">
    <source>
        <dbReference type="Proteomes" id="UP000693972"/>
    </source>
</evidence>
<dbReference type="GO" id="GO:0008115">
    <property type="term" value="F:sarcosine oxidase activity"/>
    <property type="evidence" value="ECO:0007669"/>
    <property type="project" value="InterPro"/>
</dbReference>
<dbReference type="PRINTS" id="PR00368">
    <property type="entry name" value="FADPNR"/>
</dbReference>
<dbReference type="Gene3D" id="3.30.1360.120">
    <property type="entry name" value="Probable tRNA modification gtpase trme, domain 1"/>
    <property type="match status" value="1"/>
</dbReference>
<dbReference type="PANTHER" id="PTHR43757">
    <property type="entry name" value="AMINOMETHYLTRANSFERASE"/>
    <property type="match status" value="1"/>
</dbReference>
<dbReference type="Pfam" id="PF12831">
    <property type="entry name" value="FAD_oxidored"/>
    <property type="match status" value="1"/>
</dbReference>
<evidence type="ECO:0000256" key="2">
    <source>
        <dbReference type="ARBA" id="ARBA00023002"/>
    </source>
</evidence>
<dbReference type="SUPFAM" id="SSF103025">
    <property type="entry name" value="Folate-binding domain"/>
    <property type="match status" value="1"/>
</dbReference>
<dbReference type="NCBIfam" id="TIGR01372">
    <property type="entry name" value="soxA"/>
    <property type="match status" value="1"/>
</dbReference>
<evidence type="ECO:0000313" key="6">
    <source>
        <dbReference type="EMBL" id="QXL85980.1"/>
    </source>
</evidence>
<dbReference type="Pfam" id="PF13510">
    <property type="entry name" value="Fer2_4"/>
    <property type="match status" value="1"/>
</dbReference>
<reference evidence="6 7" key="1">
    <citation type="submission" date="2021-07" db="EMBL/GenBank/DDBJ databases">
        <title>Karlodiniumbacter phycospheric gen. nov., sp. nov., a phycosphere bacterium isolated from karlodinium veneficum.</title>
        <authorList>
            <person name="Peng Y."/>
            <person name="Jiang L."/>
            <person name="Lee J."/>
        </authorList>
    </citation>
    <scope>NUCLEOTIDE SEQUENCE</scope>
    <source>
        <strain evidence="6 7">N5</strain>
    </source>
</reference>
<dbReference type="InterPro" id="IPR029043">
    <property type="entry name" value="GcvT/YgfZ_C"/>
</dbReference>
<feature type="domain" description="Aminomethyltransferase C-terminal" evidence="4">
    <location>
        <begin position="882"/>
        <end position="968"/>
    </location>
</feature>
<dbReference type="AlphaFoldDB" id="A0A975TR35"/>
<dbReference type="EMBL" id="JAIMBW010000001">
    <property type="protein sequence ID" value="MBY4893247.1"/>
    <property type="molecule type" value="Genomic_DNA"/>
</dbReference>
<evidence type="ECO:0000259" key="5">
    <source>
        <dbReference type="Pfam" id="PF17806"/>
    </source>
</evidence>
<dbReference type="Pfam" id="PF17806">
    <property type="entry name" value="SO_alpha_A3"/>
    <property type="match status" value="1"/>
</dbReference>
<dbReference type="InterPro" id="IPR042204">
    <property type="entry name" value="2Fe-2S-bd_N"/>
</dbReference>
<evidence type="ECO:0000259" key="3">
    <source>
        <dbReference type="Pfam" id="PF01571"/>
    </source>
</evidence>
<gene>
    <name evidence="6" type="ORF">KUL25_10770</name>
</gene>
<feature type="domain" description="GCVT N-terminal" evidence="3">
    <location>
        <begin position="596"/>
        <end position="862"/>
    </location>
</feature>
<feature type="domain" description="SoxA A3" evidence="5">
    <location>
        <begin position="493"/>
        <end position="578"/>
    </location>
</feature>
<dbReference type="EMBL" id="CP078073">
    <property type="protein sequence ID" value="QXL85980.1"/>
    <property type="molecule type" value="Genomic_DNA"/>
</dbReference>